<accession>A0A4Z0A9N9</accession>
<comment type="caution">
    <text evidence="1">The sequence shown here is derived from an EMBL/GenBank/DDBJ whole genome shotgun (WGS) entry which is preliminary data.</text>
</comment>
<reference evidence="1 2" key="1">
    <citation type="submission" date="2019-02" db="EMBL/GenBank/DDBJ databases">
        <title>Genome sequencing of the rare red list fungi Hericium alpestre (H. flagellum).</title>
        <authorList>
            <person name="Buettner E."/>
            <person name="Kellner H."/>
        </authorList>
    </citation>
    <scope>NUCLEOTIDE SEQUENCE [LARGE SCALE GENOMIC DNA]</scope>
    <source>
        <strain evidence="1 2">DSM 108284</strain>
    </source>
</reference>
<dbReference type="EMBL" id="SFCI01000010">
    <property type="protein sequence ID" value="TFY83782.1"/>
    <property type="molecule type" value="Genomic_DNA"/>
</dbReference>
<keyword evidence="2" id="KW-1185">Reference proteome</keyword>
<dbReference type="Proteomes" id="UP000298061">
    <property type="component" value="Unassembled WGS sequence"/>
</dbReference>
<organism evidence="1 2">
    <name type="scientific">Hericium alpestre</name>
    <dbReference type="NCBI Taxonomy" id="135208"/>
    <lineage>
        <taxon>Eukaryota</taxon>
        <taxon>Fungi</taxon>
        <taxon>Dikarya</taxon>
        <taxon>Basidiomycota</taxon>
        <taxon>Agaricomycotina</taxon>
        <taxon>Agaricomycetes</taxon>
        <taxon>Russulales</taxon>
        <taxon>Hericiaceae</taxon>
        <taxon>Hericium</taxon>
    </lineage>
</organism>
<name>A0A4Z0A9N9_9AGAM</name>
<evidence type="ECO:0000313" key="2">
    <source>
        <dbReference type="Proteomes" id="UP000298061"/>
    </source>
</evidence>
<protein>
    <submittedName>
        <fullName evidence="1">Uncharacterized protein</fullName>
    </submittedName>
</protein>
<sequence length="135" mass="14531">MFAVSTDFLTKLFGFRQRFHVVAANELASSKTVTILVCWVDVILAKIGEAATAIASGWSADPSPCSDMFDSLARQREGDALRAAAQLPHAWEKVPMLLLSESASPAAVRLALCLAFAAYIVRPQLIGMDSTSIDM</sequence>
<dbReference type="STRING" id="135208.A0A4Z0A9N9"/>
<gene>
    <name evidence="1" type="ORF">EWM64_g248</name>
</gene>
<evidence type="ECO:0000313" key="1">
    <source>
        <dbReference type="EMBL" id="TFY83782.1"/>
    </source>
</evidence>
<dbReference type="OrthoDB" id="3233180at2759"/>
<proteinExistence type="predicted"/>
<dbReference type="AlphaFoldDB" id="A0A4Z0A9N9"/>